<name>A0AAJ6B1Q2_9HYPH</name>
<gene>
    <name evidence="2" type="ORF">P0Y65_04935</name>
</gene>
<keyword evidence="1" id="KW-1133">Transmembrane helix</keyword>
<dbReference type="EMBL" id="CP119312">
    <property type="protein sequence ID" value="WEK05604.1"/>
    <property type="molecule type" value="Genomic_DNA"/>
</dbReference>
<evidence type="ECO:0000256" key="1">
    <source>
        <dbReference type="SAM" id="Phobius"/>
    </source>
</evidence>
<feature type="transmembrane region" description="Helical" evidence="1">
    <location>
        <begin position="283"/>
        <end position="303"/>
    </location>
</feature>
<dbReference type="AlphaFoldDB" id="A0AAJ6B1Q2"/>
<sequence>MMLRDKSALLLWAGILLLTTLFLYLRLSYRGFDQVLFGDNDDAMRMVVVRDFLNGQNWFDHAQYRMNTPFGGDMHWSRMIDLPIAALVLLARPFAGAGAEVVAGFAWPIILLGVFIWFNGLLAQRLVGPAGMLPAMLITAFSVVTYSEFDFGRIDHHSVQIILTQLAVLFSIHALSRPRMAGWAGLAVATSLAIGTETLPVVVAAILVYGLQFVIAPRFNMGVRWFGLSFGLGSVGHLLLAAPPSLWLVPACDALSVVYASAALASGLGLAALTLLSLRGWHLRLIGSALAGGVVLALVVWLFPACLDGPYAIVDPWLVEHWLAGIGEAMPLPEVLMQQPVYVLGASMPAFIALACVLHAVWRSEGDRRVAWLVLLAFLAIIIAVAFVQVRSMRITVALISPACAYCVVMARRRYLEKASLLRIGGLVASWLGFAGILWSVMVHLLVSAMPAQAVQDLPELQADAATCLAPGAYDGLKGMGTGGVMAPMDMGAYILLYTGHDIVAAPYHRNNAALLDTYAFFNGPIAAARDILTQRGITLVATCDGLPEMAGLPDAADDSFVRLAQQNALPDWLKPVSAQGQPITIYAVKTE</sequence>
<feature type="transmembrane region" description="Helical" evidence="1">
    <location>
        <begin position="126"/>
        <end position="146"/>
    </location>
</feature>
<organism evidence="2 3">
    <name type="scientific">Candidatus Devosia phytovorans</name>
    <dbReference type="NCBI Taxonomy" id="3121372"/>
    <lineage>
        <taxon>Bacteria</taxon>
        <taxon>Pseudomonadati</taxon>
        <taxon>Pseudomonadota</taxon>
        <taxon>Alphaproteobacteria</taxon>
        <taxon>Hyphomicrobiales</taxon>
        <taxon>Devosiaceae</taxon>
        <taxon>Devosia</taxon>
    </lineage>
</organism>
<keyword evidence="1" id="KW-0812">Transmembrane</keyword>
<dbReference type="Proteomes" id="UP001217476">
    <property type="component" value="Chromosome"/>
</dbReference>
<feature type="transmembrane region" description="Helical" evidence="1">
    <location>
        <begin position="395"/>
        <end position="412"/>
    </location>
</feature>
<feature type="transmembrane region" description="Helical" evidence="1">
    <location>
        <begin position="424"/>
        <end position="447"/>
    </location>
</feature>
<feature type="transmembrane region" description="Helical" evidence="1">
    <location>
        <begin position="369"/>
        <end position="389"/>
    </location>
</feature>
<feature type="transmembrane region" description="Helical" evidence="1">
    <location>
        <begin position="182"/>
        <end position="211"/>
    </location>
</feature>
<protein>
    <submittedName>
        <fullName evidence="2">Uncharacterized protein</fullName>
    </submittedName>
</protein>
<evidence type="ECO:0000313" key="2">
    <source>
        <dbReference type="EMBL" id="WEK05604.1"/>
    </source>
</evidence>
<keyword evidence="1" id="KW-0472">Membrane</keyword>
<feature type="transmembrane region" description="Helical" evidence="1">
    <location>
        <begin position="101"/>
        <end position="120"/>
    </location>
</feature>
<reference evidence="2" key="1">
    <citation type="submission" date="2023-03" db="EMBL/GenBank/DDBJ databases">
        <title>Andean soil-derived lignocellulolytic bacterial consortium as a source of novel taxa and putative plastic-active enzymes.</title>
        <authorList>
            <person name="Diaz-Garcia L."/>
            <person name="Chuvochina M."/>
            <person name="Feuerriegel G."/>
            <person name="Bunk B."/>
            <person name="Sproer C."/>
            <person name="Streit W.R."/>
            <person name="Rodriguez L.M."/>
            <person name="Overmann J."/>
            <person name="Jimenez D.J."/>
        </authorList>
    </citation>
    <scope>NUCLEOTIDE SEQUENCE</scope>
    <source>
        <strain evidence="2">MAG 4196</strain>
    </source>
</reference>
<feature type="transmembrane region" description="Helical" evidence="1">
    <location>
        <begin position="254"/>
        <end position="276"/>
    </location>
</feature>
<feature type="transmembrane region" description="Helical" evidence="1">
    <location>
        <begin position="223"/>
        <end position="242"/>
    </location>
</feature>
<accession>A0AAJ6B1Q2</accession>
<feature type="transmembrane region" description="Helical" evidence="1">
    <location>
        <begin position="341"/>
        <end position="362"/>
    </location>
</feature>
<evidence type="ECO:0000313" key="3">
    <source>
        <dbReference type="Proteomes" id="UP001217476"/>
    </source>
</evidence>
<proteinExistence type="predicted"/>